<dbReference type="AlphaFoldDB" id="A0A1Y2IC05"/>
<dbReference type="EMBL" id="KZ084140">
    <property type="protein sequence ID" value="OSC98233.1"/>
    <property type="molecule type" value="Genomic_DNA"/>
</dbReference>
<sequence>MKNTPLPPIPTETAAHASSSTPRPSAGSSAQPGTRPSTSTSSSRQAAAAETYVTFRSIPHFPFRSNPGRDLRTAGVVEASCALVGFWARPQRGLLPRPRSSLRSHTHTQTQTRE</sequence>
<reference evidence="2 3" key="1">
    <citation type="journal article" date="2015" name="Biotechnol. Biofuels">
        <title>Enhanced degradation of softwood versus hardwood by the white-rot fungus Pycnoporus coccineus.</title>
        <authorList>
            <person name="Couturier M."/>
            <person name="Navarro D."/>
            <person name="Chevret D."/>
            <person name="Henrissat B."/>
            <person name="Piumi F."/>
            <person name="Ruiz-Duenas F.J."/>
            <person name="Martinez A.T."/>
            <person name="Grigoriev I.V."/>
            <person name="Riley R."/>
            <person name="Lipzen A."/>
            <person name="Berrin J.G."/>
            <person name="Master E.R."/>
            <person name="Rosso M.N."/>
        </authorList>
    </citation>
    <scope>NUCLEOTIDE SEQUENCE [LARGE SCALE GENOMIC DNA]</scope>
    <source>
        <strain evidence="2 3">BRFM310</strain>
    </source>
</reference>
<dbReference type="Proteomes" id="UP000193067">
    <property type="component" value="Unassembled WGS sequence"/>
</dbReference>
<evidence type="ECO:0000256" key="1">
    <source>
        <dbReference type="SAM" id="MobiDB-lite"/>
    </source>
</evidence>
<evidence type="ECO:0000313" key="2">
    <source>
        <dbReference type="EMBL" id="OSC98233.1"/>
    </source>
</evidence>
<gene>
    <name evidence="2" type="ORF">PYCCODRAFT_1011451</name>
</gene>
<accession>A0A1Y2IC05</accession>
<feature type="compositionally biased region" description="Low complexity" evidence="1">
    <location>
        <begin position="90"/>
        <end position="99"/>
    </location>
</feature>
<feature type="compositionally biased region" description="Low complexity" evidence="1">
    <location>
        <begin position="17"/>
        <end position="48"/>
    </location>
</feature>
<keyword evidence="3" id="KW-1185">Reference proteome</keyword>
<feature type="region of interest" description="Disordered" evidence="1">
    <location>
        <begin position="1"/>
        <end position="48"/>
    </location>
</feature>
<protein>
    <submittedName>
        <fullName evidence="2">Uncharacterized protein</fullName>
    </submittedName>
</protein>
<feature type="region of interest" description="Disordered" evidence="1">
    <location>
        <begin position="90"/>
        <end position="114"/>
    </location>
</feature>
<evidence type="ECO:0000313" key="3">
    <source>
        <dbReference type="Proteomes" id="UP000193067"/>
    </source>
</evidence>
<organism evidence="2 3">
    <name type="scientific">Trametes coccinea (strain BRFM310)</name>
    <name type="common">Pycnoporus coccineus</name>
    <dbReference type="NCBI Taxonomy" id="1353009"/>
    <lineage>
        <taxon>Eukaryota</taxon>
        <taxon>Fungi</taxon>
        <taxon>Dikarya</taxon>
        <taxon>Basidiomycota</taxon>
        <taxon>Agaricomycotina</taxon>
        <taxon>Agaricomycetes</taxon>
        <taxon>Polyporales</taxon>
        <taxon>Polyporaceae</taxon>
        <taxon>Trametes</taxon>
    </lineage>
</organism>
<proteinExistence type="predicted"/>
<name>A0A1Y2IC05_TRAC3</name>
<feature type="compositionally biased region" description="Pro residues" evidence="1">
    <location>
        <begin position="1"/>
        <end position="10"/>
    </location>
</feature>